<gene>
    <name evidence="1" type="ORF">JG688_00017204</name>
</gene>
<dbReference type="AlphaFoldDB" id="A0A8J5IHT6"/>
<dbReference type="Proteomes" id="UP000709295">
    <property type="component" value="Unassembled WGS sequence"/>
</dbReference>
<accession>A0A8J5IHT6</accession>
<organism evidence="1 2">
    <name type="scientific">Phytophthora aleatoria</name>
    <dbReference type="NCBI Taxonomy" id="2496075"/>
    <lineage>
        <taxon>Eukaryota</taxon>
        <taxon>Sar</taxon>
        <taxon>Stramenopiles</taxon>
        <taxon>Oomycota</taxon>
        <taxon>Peronosporomycetes</taxon>
        <taxon>Peronosporales</taxon>
        <taxon>Peronosporaceae</taxon>
        <taxon>Phytophthora</taxon>
    </lineage>
</organism>
<dbReference type="PANTHER" id="PTHR40866:SF1">
    <property type="entry name" value="BED-TYPE DOMAIN-CONTAINING PROTEIN"/>
    <property type="match status" value="1"/>
</dbReference>
<evidence type="ECO:0000313" key="1">
    <source>
        <dbReference type="EMBL" id="KAG6944210.1"/>
    </source>
</evidence>
<feature type="non-terminal residue" evidence="1">
    <location>
        <position position="1"/>
    </location>
</feature>
<reference evidence="1" key="1">
    <citation type="submission" date="2021-01" db="EMBL/GenBank/DDBJ databases">
        <title>Phytophthora aleatoria, a newly-described species from Pinus radiata is distinct from Phytophthora cactorum isolates based on comparative genomics.</title>
        <authorList>
            <person name="Mcdougal R."/>
            <person name="Panda P."/>
            <person name="Williams N."/>
            <person name="Studholme D.J."/>
        </authorList>
    </citation>
    <scope>NUCLEOTIDE SEQUENCE</scope>
    <source>
        <strain evidence="1">NZFS 4037</strain>
    </source>
</reference>
<sequence length="427" mass="47646">LPKIADNLLAAPPARATFSPKQIATFFVSSCFDEEGDPTGLYSCKSCGKSRKHKPKTGYSNLVSHVRTTHANYESAMRDATVAATGTLLPWVSQKASNRYAWLRWVVMGNLPFSFCESKETRQYTKLNSISEETLTAIMEAVTNAVENAIGDEMPESFGLIIDGWTHGTEHYRAIYGCYETKTGLQYPLLLLASVMEEPDDHLNAESYLTAIKRFLPFFGKSISGCLFLVGDNCAVNKRFADLLGVPLVGFASHRLSLAVRDFLQPSDSDLEEVQQLMRKLRTLKQADKLRAKTPLRAVLRQDTRWASTFSMLKRYFRLREFISADDDEVADFLSSRTTYRKLAALLASLRGVETVSKGLQVEGPTLLHGRDMFDCLIEIRPSFSKYLAPDADIVHSPEFKQAVVKVLAGEIALLTEDEAAALEPFK</sequence>
<keyword evidence="2" id="KW-1185">Reference proteome</keyword>
<dbReference type="EMBL" id="JAENGY010002441">
    <property type="protein sequence ID" value="KAG6944210.1"/>
    <property type="molecule type" value="Genomic_DNA"/>
</dbReference>
<comment type="caution">
    <text evidence="1">The sequence shown here is derived from an EMBL/GenBank/DDBJ whole genome shotgun (WGS) entry which is preliminary data.</text>
</comment>
<dbReference type="PANTHER" id="PTHR40866">
    <property type="entry name" value="BED-TYPE DOMAIN-CONTAINING PROTEIN"/>
    <property type="match status" value="1"/>
</dbReference>
<evidence type="ECO:0000313" key="2">
    <source>
        <dbReference type="Proteomes" id="UP000709295"/>
    </source>
</evidence>
<name>A0A8J5IHT6_9STRA</name>
<feature type="non-terminal residue" evidence="1">
    <location>
        <position position="427"/>
    </location>
</feature>
<protein>
    <recommendedName>
        <fullName evidence="3">BED-type domain-containing protein</fullName>
    </recommendedName>
</protein>
<evidence type="ECO:0008006" key="3">
    <source>
        <dbReference type="Google" id="ProtNLM"/>
    </source>
</evidence>
<proteinExistence type="predicted"/>